<proteinExistence type="predicted"/>
<accession>A0AAX4JGQ7</accession>
<dbReference type="RefSeq" id="XP_065331350.1">
    <property type="nucleotide sequence ID" value="XM_065475278.1"/>
</dbReference>
<dbReference type="EMBL" id="CP142737">
    <property type="protein sequence ID" value="WUR05205.1"/>
    <property type="molecule type" value="Genomic_DNA"/>
</dbReference>
<evidence type="ECO:0000313" key="2">
    <source>
        <dbReference type="EMBL" id="WUR05205.1"/>
    </source>
</evidence>
<keyword evidence="3" id="KW-1185">Reference proteome</keyword>
<keyword evidence="1" id="KW-0732">Signal</keyword>
<name>A0AAX4JGQ7_9MICR</name>
<dbReference type="GeneID" id="90543052"/>
<dbReference type="Proteomes" id="UP001334084">
    <property type="component" value="Chromosome 12"/>
</dbReference>
<gene>
    <name evidence="2" type="ORF">VNE69_12190</name>
</gene>
<organism evidence="2 3">
    <name type="scientific">Vairimorpha necatrix</name>
    <dbReference type="NCBI Taxonomy" id="6039"/>
    <lineage>
        <taxon>Eukaryota</taxon>
        <taxon>Fungi</taxon>
        <taxon>Fungi incertae sedis</taxon>
        <taxon>Microsporidia</taxon>
        <taxon>Nosematidae</taxon>
        <taxon>Vairimorpha</taxon>
    </lineage>
</organism>
<evidence type="ECO:0000256" key="1">
    <source>
        <dbReference type="SAM" id="SignalP"/>
    </source>
</evidence>
<protein>
    <submittedName>
        <fullName evidence="2">Spore wall protein 2</fullName>
    </submittedName>
</protein>
<dbReference type="AlphaFoldDB" id="A0AAX4JGQ7"/>
<evidence type="ECO:0000313" key="3">
    <source>
        <dbReference type="Proteomes" id="UP001334084"/>
    </source>
</evidence>
<feature type="signal peptide" evidence="1">
    <location>
        <begin position="1"/>
        <end position="21"/>
    </location>
</feature>
<reference evidence="2" key="1">
    <citation type="journal article" date="2024" name="BMC Genomics">
        <title>Functional annotation of a divergent genome using sequence and structure-based similarity.</title>
        <authorList>
            <person name="Svedberg D."/>
            <person name="Winiger R.R."/>
            <person name="Berg A."/>
            <person name="Sharma H."/>
            <person name="Tellgren-Roth C."/>
            <person name="Debrunner-Vossbrinck B.A."/>
            <person name="Vossbrinck C.R."/>
            <person name="Barandun J."/>
        </authorList>
    </citation>
    <scope>NUCLEOTIDE SEQUENCE</scope>
    <source>
        <strain evidence="2">Illinois isolate</strain>
    </source>
</reference>
<dbReference type="KEGG" id="vnx:VNE69_12190"/>
<feature type="chain" id="PRO_5043780344" evidence="1">
    <location>
        <begin position="22"/>
        <end position="130"/>
    </location>
</feature>
<sequence length="130" mass="15126">MKFIIIFKFFLSIQSIHVSKSDFIFVITSLVGLRTRNQQKILEIIYKCFKGKVDQRTLLFLAASLHNTSNFTVFSNGEIDEYRCRGLLKIGSEENYKKLTILSGKRNYLKIPNQLCSISKKTIKDCIKFF</sequence>